<dbReference type="AlphaFoldDB" id="A0A0F9QC87"/>
<accession>A0A0F9QC87</accession>
<dbReference type="EMBL" id="LAZR01001722">
    <property type="protein sequence ID" value="KKN40149.1"/>
    <property type="molecule type" value="Genomic_DNA"/>
</dbReference>
<name>A0A0F9QC87_9ZZZZ</name>
<protein>
    <recommendedName>
        <fullName evidence="1">DUF4031 domain-containing protein</fullName>
    </recommendedName>
</protein>
<gene>
    <name evidence="2" type="ORF">LCGC14_0736470</name>
</gene>
<feature type="domain" description="DUF4031" evidence="1">
    <location>
        <begin position="3"/>
        <end position="84"/>
    </location>
</feature>
<evidence type="ECO:0000259" key="1">
    <source>
        <dbReference type="Pfam" id="PF13223"/>
    </source>
</evidence>
<organism evidence="2">
    <name type="scientific">marine sediment metagenome</name>
    <dbReference type="NCBI Taxonomy" id="412755"/>
    <lineage>
        <taxon>unclassified sequences</taxon>
        <taxon>metagenomes</taxon>
        <taxon>ecological metagenomes</taxon>
    </lineage>
</organism>
<comment type="caution">
    <text evidence="2">The sequence shown here is derived from an EMBL/GenBank/DDBJ whole genome shotgun (WGS) entry which is preliminary data.</text>
</comment>
<evidence type="ECO:0000313" key="2">
    <source>
        <dbReference type="EMBL" id="KKN40149.1"/>
    </source>
</evidence>
<sequence>MTVYVDNARIPYRRGSRKLLMSHMLADDTEELESMARTLGIKPSWIQYSGTYREHYDVCASKRALALRSGAQAVDPLFLVRLRQQRRKKELEDG</sequence>
<reference evidence="2" key="1">
    <citation type="journal article" date="2015" name="Nature">
        <title>Complex archaea that bridge the gap between prokaryotes and eukaryotes.</title>
        <authorList>
            <person name="Spang A."/>
            <person name="Saw J.H."/>
            <person name="Jorgensen S.L."/>
            <person name="Zaremba-Niedzwiedzka K."/>
            <person name="Martijn J."/>
            <person name="Lind A.E."/>
            <person name="van Eijk R."/>
            <person name="Schleper C."/>
            <person name="Guy L."/>
            <person name="Ettema T.J."/>
        </authorList>
    </citation>
    <scope>NUCLEOTIDE SEQUENCE</scope>
</reference>
<dbReference type="InterPro" id="IPR025109">
    <property type="entry name" value="DUF4031"/>
</dbReference>
<dbReference type="Pfam" id="PF13223">
    <property type="entry name" value="DUF4031"/>
    <property type="match status" value="1"/>
</dbReference>
<proteinExistence type="predicted"/>